<feature type="repeat" description="WD" evidence="4">
    <location>
        <begin position="164"/>
        <end position="198"/>
    </location>
</feature>
<comment type="similarity">
    <text evidence="3">Belongs to the WD repeat WDR59 family.</text>
</comment>
<dbReference type="Proteomes" id="UP000827092">
    <property type="component" value="Unassembled WGS sequence"/>
</dbReference>
<keyword evidence="2" id="KW-0677">Repeat</keyword>
<feature type="repeat" description="WD" evidence="4">
    <location>
        <begin position="78"/>
        <end position="120"/>
    </location>
</feature>
<dbReference type="GO" id="GO:0034198">
    <property type="term" value="P:cellular response to amino acid starvation"/>
    <property type="evidence" value="ECO:0007669"/>
    <property type="project" value="TreeGrafter"/>
</dbReference>
<name>A0AAV6VVG7_9ARAC</name>
<keyword evidence="8" id="KW-1185">Reference proteome</keyword>
<dbReference type="InterPro" id="IPR039456">
    <property type="entry name" value="WDR59_mRING-H2-C3H3C2"/>
</dbReference>
<feature type="compositionally biased region" description="Polar residues" evidence="5">
    <location>
        <begin position="355"/>
        <end position="367"/>
    </location>
</feature>
<evidence type="ECO:0000256" key="3">
    <source>
        <dbReference type="ARBA" id="ARBA00038452"/>
    </source>
</evidence>
<reference evidence="7 8" key="1">
    <citation type="journal article" date="2022" name="Nat. Ecol. Evol.">
        <title>A masculinizing supergene underlies an exaggerated male reproductive morph in a spider.</title>
        <authorList>
            <person name="Hendrickx F."/>
            <person name="De Corte Z."/>
            <person name="Sonet G."/>
            <person name="Van Belleghem S.M."/>
            <person name="Kostlbacher S."/>
            <person name="Vangestel C."/>
        </authorList>
    </citation>
    <scope>NUCLEOTIDE SEQUENCE [LARGE SCALE GENOMIC DNA]</scope>
    <source>
        <strain evidence="7">W744_W776</strain>
    </source>
</reference>
<dbReference type="GO" id="GO:0035859">
    <property type="term" value="C:Seh1-associated complex"/>
    <property type="evidence" value="ECO:0007669"/>
    <property type="project" value="TreeGrafter"/>
</dbReference>
<dbReference type="PANTHER" id="PTHR46170:SF1">
    <property type="entry name" value="GATOR COMPLEX PROTEIN WDR59"/>
    <property type="match status" value="1"/>
</dbReference>
<dbReference type="PROSITE" id="PS00678">
    <property type="entry name" value="WD_REPEATS_1"/>
    <property type="match status" value="2"/>
</dbReference>
<dbReference type="GO" id="GO:1904263">
    <property type="term" value="P:positive regulation of TORC1 signaling"/>
    <property type="evidence" value="ECO:0007669"/>
    <property type="project" value="TreeGrafter"/>
</dbReference>
<feature type="compositionally biased region" description="Basic residues" evidence="5">
    <location>
        <begin position="601"/>
        <end position="610"/>
    </location>
</feature>
<evidence type="ECO:0000313" key="8">
    <source>
        <dbReference type="Proteomes" id="UP000827092"/>
    </source>
</evidence>
<dbReference type="PANTHER" id="PTHR46170">
    <property type="entry name" value="GATOR COMPLEX PROTEIN WDR59"/>
    <property type="match status" value="1"/>
</dbReference>
<dbReference type="InterPro" id="IPR015943">
    <property type="entry name" value="WD40/YVTN_repeat-like_dom_sf"/>
</dbReference>
<dbReference type="CDD" id="cd16692">
    <property type="entry name" value="mRING-H2-C3H3C2_WDR59"/>
    <property type="match status" value="1"/>
</dbReference>
<dbReference type="PROSITE" id="PS50908">
    <property type="entry name" value="RWD"/>
    <property type="match status" value="1"/>
</dbReference>
<keyword evidence="1 4" id="KW-0853">WD repeat</keyword>
<dbReference type="InterPro" id="IPR001680">
    <property type="entry name" value="WD40_rpt"/>
</dbReference>
<sequence>MAVDSTGQFAILAGRRHMGIVNLDNPTEVVHKTNRQSKWDVTTAAWSSHQQQCFALACNQRAELYAWENGEVKQTASLKAHARAISDLNWSIFDSYILATASIDTFTYLWDTRDTRKPSLSFFAVAGTSQVKWNKLKSHLIATSHEGDARIWDIRKLQLPVQYITAHLHKINNIDWCPNDEKILATSSQDCTVKFWDVTIPVKLEEHLQVQSPVWRAQYTPFGSGLVTVVVPPLSRGDNSLLLWNTKSFASAVYTFFGHSDVVVEFGWRKPSNSRNYQLVTYSKDNILRTWPIDNALLKSCGHIVPEEENILDALLDSQDNTSQASVTSNRETEAGIPSSPPQAASTTKKDRNGNIKSIPSASQQPQNLKQEFSLVNLNIPNIDSSEMDIAKRTCTVYASLGKYAVGLKMLFPLTYPNNTPPSFQFCKLINIDEDMENQILKVLKMVSHQQVRRNRSCLEPCVRQVVSTLESLTADENSQPQMPESPFHVDPDKPVFNIPNHYGFQDNSVPFPRTSGARFCGADMLVVFTRPYHLQRINAPTDDTPRSLSALSAYLASHMVLPLKGRTTSSSPAQYSVYQPLTQSPSDTSVSISSFYHQDRKQRKRRSIHDRRSSGAKSNSGAVYIYSISKLMPINYSLAQNYVFGSEDIVSTCSKNATIAAKEGCRDLVQVWSLASLIANSSLMSSTDSATDLTWAQHPFGRETIKSLIYYYGNYYDVQTAAMLACIFHNKCPESRLKKIVDASGNTSQLSGKWWLKPGGSPYHTVVPSNNSFETWSILGAALKRNRSNSWSDSVEEYNFFDDHTNRNGSGDFRDEEKENQEYNSKLLDPKETAELDQYKMVYADALYRWNLLEQRAQVLKTVSTSAEKHKGVDFINECRFCKKDVTGPQCPGCKKYCFSCVICGIAVKGCSSFCVVCGHGGHTTHMQEWFSDMEVCPSGCGCRCLETNDVFGIS</sequence>
<gene>
    <name evidence="7" type="ORF">JTE90_022233</name>
</gene>
<dbReference type="Gene3D" id="2.130.10.10">
    <property type="entry name" value="YVTN repeat-like/Quinoprotein amine dehydrogenase"/>
    <property type="match status" value="2"/>
</dbReference>
<evidence type="ECO:0000256" key="1">
    <source>
        <dbReference type="ARBA" id="ARBA00022574"/>
    </source>
</evidence>
<dbReference type="EMBL" id="JAFNEN010000014">
    <property type="protein sequence ID" value="KAG8200610.1"/>
    <property type="molecule type" value="Genomic_DNA"/>
</dbReference>
<dbReference type="SMART" id="SM00320">
    <property type="entry name" value="WD40"/>
    <property type="match status" value="4"/>
</dbReference>
<evidence type="ECO:0000313" key="7">
    <source>
        <dbReference type="EMBL" id="KAG8200610.1"/>
    </source>
</evidence>
<dbReference type="InterPro" id="IPR049566">
    <property type="entry name" value="WDR59_RTC1-like_RING_Znf"/>
</dbReference>
<dbReference type="Pfam" id="PF00400">
    <property type="entry name" value="WD40"/>
    <property type="match status" value="2"/>
</dbReference>
<dbReference type="GO" id="GO:0005774">
    <property type="term" value="C:vacuolar membrane"/>
    <property type="evidence" value="ECO:0007669"/>
    <property type="project" value="TreeGrafter"/>
</dbReference>
<organism evidence="7 8">
    <name type="scientific">Oedothorax gibbosus</name>
    <dbReference type="NCBI Taxonomy" id="931172"/>
    <lineage>
        <taxon>Eukaryota</taxon>
        <taxon>Metazoa</taxon>
        <taxon>Ecdysozoa</taxon>
        <taxon>Arthropoda</taxon>
        <taxon>Chelicerata</taxon>
        <taxon>Arachnida</taxon>
        <taxon>Araneae</taxon>
        <taxon>Araneomorphae</taxon>
        <taxon>Entelegynae</taxon>
        <taxon>Araneoidea</taxon>
        <taxon>Linyphiidae</taxon>
        <taxon>Erigoninae</taxon>
        <taxon>Oedothorax</taxon>
    </lineage>
</organism>
<dbReference type="PROSITE" id="PS50294">
    <property type="entry name" value="WD_REPEATS_REGION"/>
    <property type="match status" value="1"/>
</dbReference>
<comment type="caution">
    <text evidence="7">The sequence shown here is derived from an EMBL/GenBank/DDBJ whole genome shotgun (WGS) entry which is preliminary data.</text>
</comment>
<evidence type="ECO:0000256" key="2">
    <source>
        <dbReference type="ARBA" id="ARBA00022737"/>
    </source>
</evidence>
<dbReference type="InterPro" id="IPR019775">
    <property type="entry name" value="WD40_repeat_CS"/>
</dbReference>
<feature type="region of interest" description="Disordered" evidence="5">
    <location>
        <begin position="596"/>
        <end position="618"/>
    </location>
</feature>
<proteinExistence type="inferred from homology"/>
<evidence type="ECO:0000256" key="4">
    <source>
        <dbReference type="PROSITE-ProRule" id="PRU00221"/>
    </source>
</evidence>
<accession>A0AAV6VVG7</accession>
<dbReference type="InterPro" id="IPR049567">
    <property type="entry name" value="WDR59-like"/>
</dbReference>
<dbReference type="InterPro" id="IPR036322">
    <property type="entry name" value="WD40_repeat_dom_sf"/>
</dbReference>
<dbReference type="InterPro" id="IPR006575">
    <property type="entry name" value="RWD_dom"/>
</dbReference>
<dbReference type="Pfam" id="PF17120">
    <property type="entry name" value="zf-RING_16"/>
    <property type="match status" value="1"/>
</dbReference>
<protein>
    <recommendedName>
        <fullName evidence="6">RWD domain-containing protein</fullName>
    </recommendedName>
</protein>
<evidence type="ECO:0000259" key="6">
    <source>
        <dbReference type="PROSITE" id="PS50908"/>
    </source>
</evidence>
<dbReference type="AlphaFoldDB" id="A0AAV6VVG7"/>
<feature type="region of interest" description="Disordered" evidence="5">
    <location>
        <begin position="322"/>
        <end position="367"/>
    </location>
</feature>
<feature type="domain" description="RWD" evidence="6">
    <location>
        <begin position="371"/>
        <end position="473"/>
    </location>
</feature>
<evidence type="ECO:0000256" key="5">
    <source>
        <dbReference type="SAM" id="MobiDB-lite"/>
    </source>
</evidence>
<dbReference type="GO" id="GO:0035591">
    <property type="term" value="F:signaling adaptor activity"/>
    <property type="evidence" value="ECO:0007669"/>
    <property type="project" value="TreeGrafter"/>
</dbReference>
<dbReference type="SUPFAM" id="SSF50978">
    <property type="entry name" value="WD40 repeat-like"/>
    <property type="match status" value="1"/>
</dbReference>
<dbReference type="PROSITE" id="PS50082">
    <property type="entry name" value="WD_REPEATS_2"/>
    <property type="match status" value="2"/>
</dbReference>